<feature type="domain" description="Duffy-antigen binding" evidence="3">
    <location>
        <begin position="121"/>
        <end position="302"/>
    </location>
</feature>
<dbReference type="InterPro" id="IPR029210">
    <property type="entry name" value="PfEMP1_NTS"/>
</dbReference>
<evidence type="ECO:0000259" key="3">
    <source>
        <dbReference type="Pfam" id="PF05424"/>
    </source>
</evidence>
<dbReference type="Gene3D" id="1.20.1310.20">
    <property type="entry name" value="Duffy-antigen binding domain"/>
    <property type="match status" value="5"/>
</dbReference>
<dbReference type="InterPro" id="IPR029211">
    <property type="entry name" value="PfEMP1_ATS"/>
</dbReference>
<feature type="region of interest" description="Disordered" evidence="1">
    <location>
        <begin position="2240"/>
        <end position="2268"/>
    </location>
</feature>
<dbReference type="OrthoDB" id="379071at2759"/>
<feature type="domain" description="Plasmodium falciparum erythrocyte membrane protein 1 acidic terminal segment" evidence="4">
    <location>
        <begin position="2471"/>
        <end position="2744"/>
    </location>
</feature>
<feature type="compositionally biased region" description="Polar residues" evidence="1">
    <location>
        <begin position="2475"/>
        <end position="2484"/>
    </location>
</feature>
<evidence type="ECO:0000259" key="4">
    <source>
        <dbReference type="Pfam" id="PF15445"/>
    </source>
</evidence>
<proteinExistence type="predicted"/>
<feature type="compositionally biased region" description="Polar residues" evidence="1">
    <location>
        <begin position="1790"/>
        <end position="1806"/>
    </location>
</feature>
<dbReference type="InterPro" id="IPR008602">
    <property type="entry name" value="Duffy-antigen-binding"/>
</dbReference>
<feature type="domain" description="Duffy-binding-like" evidence="2">
    <location>
        <begin position="508"/>
        <end position="626"/>
    </location>
</feature>
<dbReference type="PANTHER" id="PTHR42264">
    <property type="entry name" value="EPHRIN_REC_LIKE DOMAIN-CONTAINING PROTEIN"/>
    <property type="match status" value="1"/>
</dbReference>
<dbReference type="FunFam" id="1.20.58.830:FF:000006">
    <property type="entry name" value="Erythrocyte membrane protein 1, PfEMP1"/>
    <property type="match status" value="1"/>
</dbReference>
<dbReference type="Gene3D" id="1.20.58.1930">
    <property type="match status" value="1"/>
</dbReference>
<dbReference type="EMBL" id="GG663782">
    <property type="protein sequence ID" value="KNC35192.1"/>
    <property type="molecule type" value="Genomic_DNA"/>
</dbReference>
<evidence type="ECO:0000256" key="1">
    <source>
        <dbReference type="SAM" id="MobiDB-lite"/>
    </source>
</evidence>
<evidence type="ECO:0000259" key="6">
    <source>
        <dbReference type="Pfam" id="PF22672"/>
    </source>
</evidence>
<dbReference type="PANTHER" id="PTHR42264:SF6">
    <property type="entry name" value="TRANSMEMBRANE PROTEIN"/>
    <property type="match status" value="1"/>
</dbReference>
<dbReference type="Gene3D" id="1.10.1900.40">
    <property type="entry name" value="Acidic terminal segments, variant surface antigen of PfEMP1"/>
    <property type="match status" value="2"/>
</dbReference>
<evidence type="ECO:0000259" key="5">
    <source>
        <dbReference type="Pfam" id="PF15447"/>
    </source>
</evidence>
<feature type="compositionally biased region" description="Polar residues" evidence="1">
    <location>
        <begin position="2251"/>
        <end position="2268"/>
    </location>
</feature>
<accession>A0A0L0CSJ2</accession>
<feature type="domain" description="Duffy-antigen binding" evidence="3">
    <location>
        <begin position="718"/>
        <end position="896"/>
    </location>
</feature>
<reference evidence="8" key="2">
    <citation type="submission" date="2015-07" db="EMBL/GenBank/DDBJ databases">
        <title>The genome sequence of Plasmodium falciparum RAJ116.</title>
        <authorList>
            <consortium name="The Broad Institute Genome Sequencing Platform"/>
            <person name="Volkman S.K."/>
            <person name="Neafsey D.E."/>
            <person name="Dash A.P."/>
            <person name="Chitnis C.E."/>
            <person name="Hartl D.L."/>
            <person name="Young S.K."/>
            <person name="Kodira C.D."/>
            <person name="Zeng Q."/>
            <person name="Koehrsen M."/>
            <person name="Godfrey P."/>
            <person name="Alvarado L."/>
            <person name="Berlin A."/>
            <person name="Borenstein D."/>
            <person name="Chen Z."/>
            <person name="Engels R."/>
            <person name="Freedman E."/>
            <person name="Gellesch M."/>
            <person name="Goldberg J."/>
            <person name="Griggs A."/>
            <person name="Gujja S."/>
            <person name="Heiman D."/>
            <person name="Hepburn T."/>
            <person name="Howarth C."/>
            <person name="Jen D."/>
            <person name="Larson L."/>
            <person name="Lewis B."/>
            <person name="Mehta T."/>
            <person name="Park D."/>
            <person name="Pearson M."/>
            <person name="Roberts A."/>
            <person name="Saif S."/>
            <person name="Shea T."/>
            <person name="Shenoy N."/>
            <person name="Sisk P."/>
            <person name="Stolte C."/>
            <person name="Sykes S."/>
            <person name="Walk T."/>
            <person name="White J."/>
            <person name="Yandava C."/>
            <person name="Wirth D.F."/>
            <person name="Nusbaum C."/>
            <person name="Birren B."/>
        </authorList>
    </citation>
    <scope>NUCLEOTIDE SEQUENCE [LARGE SCALE GENOMIC DNA]</scope>
    <source>
        <strain evidence="8">RAJ116</strain>
    </source>
</reference>
<organism evidence="7 8">
    <name type="scientific">Plasmodium falciparum RAJ116</name>
    <dbReference type="NCBI Taxonomy" id="580058"/>
    <lineage>
        <taxon>Eukaryota</taxon>
        <taxon>Sar</taxon>
        <taxon>Alveolata</taxon>
        <taxon>Apicomplexa</taxon>
        <taxon>Aconoidasida</taxon>
        <taxon>Haemosporida</taxon>
        <taxon>Plasmodiidae</taxon>
        <taxon>Plasmodium</taxon>
        <taxon>Plasmodium (Laverania)</taxon>
    </lineage>
</organism>
<feature type="region of interest" description="Disordered" evidence="1">
    <location>
        <begin position="2395"/>
        <end position="2485"/>
    </location>
</feature>
<evidence type="ECO:0000313" key="8">
    <source>
        <dbReference type="Proteomes" id="UP000054566"/>
    </source>
</evidence>
<feature type="domain" description="Duffy-antigen binding" evidence="3">
    <location>
        <begin position="1529"/>
        <end position="1712"/>
    </location>
</feature>
<dbReference type="Proteomes" id="UP000054566">
    <property type="component" value="Unassembled WGS sequence"/>
</dbReference>
<dbReference type="InterPro" id="IPR004258">
    <property type="entry name" value="DBL"/>
</dbReference>
<dbReference type="Pfam" id="PF15445">
    <property type="entry name" value="ATS"/>
    <property type="match status" value="1"/>
</dbReference>
<sequence length="2744" mass="318596">MGGGHTKHVQVVDIKESPNSARNVLEKLAQEIKDKATNSAQSHTKDLEGNLKKAVFRGPYSNERSVPENPCYLDYIFHTNVWHGKAEDRNPCLFSRSERFSKEGEAECSNSRINGNKDGCGACAPYRRRYMCDYNLEHINKGNVLTTHDLLGNVLVMAKYEGESIVEKHPNRGSSEVCTSLARSFADIGDIVRGRDMFKPNAHDKVEKGLREVFKKIHDEMEGEVKNYYNPDGSGNYYKLREAWWKVNRDQVWRAITCKAPQDANYFRNISKRIREFTSVGQCGHNEGAPPTNLDYVPQFLRWFDEWAEEFCRIRNHKLKKVKDTCQGYNNSGYRIYCSGDGEDCTNILKQNFSIVSDLKCPNCAISCKSYEQWLKKKEGEFNKQIKKYEKEISNVARNYDTSYDKKVYEALKERYRLHSNFVATLKEAPYCNKNNVDGIIDFNKPELTFSRSDYCKSCPVFGVICKNGECTEVNEDTCSKMNVQVPKIVTNKEGPINVDVLVTDDRGEEPKCINKCKNKCECVGKWAEEKRKEWEKVRKRFFNQYNVGYLQQSYTVKSFLGQNIFSGDIQNALNEGENLEALQDSDECIKPHNSKKDTCVNNDIIYILIDRLKKKIDDCKTQHDNRTNQYCCDELPENTENDEDEEEEGGKKRNLKDLKITKEEKEKDEKQLFEVCNNVKKYIEDNNTQKYTLLRCNNKRYENWQRSTEQIDRNHTGACMPPRRQSLCIRPLRYLVDNGGKKSINDYQKAFVKCASIETHFAWAYYNRQNRDAEKELTVGKIPNDFLRIMYYTYGDYRDIFLGTDISSDGNIKNISQKVKALIEGNTSKSTDGKGGKFNAKLQSSWDEHKRTIWKGMLCGLTYDIKNEVTKKNIRKILNKYNYPCDLETFSKKPQFLRWFMEWSDEFCKNYKKQLDILQKACSEVDCKVKDKQKKKECKTACEKFNKFVNEWKDQYKKQKDKFDSEKMKKENKGTYKDFVNKQAYEYLNDNCLGRKCECIGNVSEDNINKIEKIPSGFDTPPKDYVNQCSCAPNESACDNDELPRGRSEHQMECKDLNNNGDSDRTTIHEIKKKDLVGEHSRLQIVNFKPLYFPPRVKQLCLKHIWNLNGLVDESKFVKELQKDAYNEAKQLYQYYEKDGKDFIYTTDTKETDKDIRNHTIENMKRSYADYADLIKGKTKYKLYDKYNHINSIIERVVNSDSSTSGKEKKRETFWEKYRADVWNAMLCGYKEASESVNMEQNTCELPKTEETDQFIRWFTEWAENFCIYKKREVAKMEESCNFTDCNKALDEDKIKCHALCKKYKNWIEEKQHQYKNQKQVYEDEYKKISKNNKDAHEFLKEQCKNTCDCISNNISGDNNDNVFEEYPKDAKEACKCPPVPGSSNKGSPFGDIFNIKNYIRKRPCPKNNSTDIIRHSEENEYGTKSKNSTLSHMSCVEKAAYKMKEFDEKNIQDIYGKLKADGSKVKSDCNLVDKTIIQKGGFKEIDKEKLKKIFPSNEYSCENENIKRFEIEQKWKCDNINRKQVNICLPPRRQHICIKRIKEMSSRDIISKDDLLKEVMEAAKEEGIDILKKLKTDKSTEFYKICDAMKYSFADIGDIIRGRDLWNKNPSQKRIQTRLGNIFRNIYDALDQTEQKKYMNPPNNYKLREAWWNANRKEVWKAMTCAAPENAYFRKTEADGIGISSLILPYSKCGRDSDPPIVDYIPQRFRWMQEWSEYFCKAMNKNLDDMKVQCDKCTSRICTNDTDGKFCMACKEKCKYYNDFIKQWKSELEIQSTKYRELYEKANTNDNAKNTSSKDNTVAGSRSKRGRHIHTIVDDDDNRSIEFLKKVIEKCDEDPSSSEQYLDKTANCPKIKFTKNGDAAGTPPISASGTSTGDDRNYAFENPPKDYKDSCNCKAPEPLDKCPDGNSNTYNDVCKTLSATKACTSTNFNNNYDYWTAHDVQESTEKNKGVLVPPRRRKLCIRNITPHSKNIDNKGNFKTKFLQYAYTQGHYLSNIYKHDKENAIDAMRYSFYDYGDIVKGTDIMENVKNMKDELNRLLNENGDTGISDSSKNWWDENKRHIWNAMLCGYQKGKNNTHSEKLDEAWCDLPMEGDIPQFLRWFKEWTESFCTGRNELYKQVQSICELTKCNTEVGTIESVNCETACETYRNYITRKKNEYLSLKSHYDMNYKESKEQNKEAHEYIKNKCSNSKCQCLSKHTNNENNWKEPYDTFDNNQLKDICDCKKIEKTIPAEATEAEEKGPPSSHETLPSHPLTNDQPDVTGNILSTTIPVGIALALGSIAFLFMKKQPKSPVDLIRVLDIHKGDYGMPTLKSKNRYIPYRSGSYKGKTYIYMEGDTSGDEDKYMFLSDTTDITSSESEYEEMDINDIYVPGSPKYKTLIEVVLEPSGKLSGNTIPTSDKNTPSDTQNDIQNDDTPSSKITDNEWNTLKDDFISNMLQNEPNDVPNDYTSGNSSTNTNNTTPSHDNVDNNTHPTMSRDNMEEKPFITSIHDRDLYTGEEYNYDMSTNSGNNDLYNGKNNLYSGQNNVYSGIDPTSDNRGLTSGKHDSYSGIDLINDSLSGDYDIYDELLKRKENELFGTNHVKHTTINRFAKPARDDPLLNQLELFHKWLDRHRDMCEQWNNKEDILNKLNEEWNKDNDVGDIPNDNKKLNTDVSIQIDIDENKGKKEFSNMDTILDNIEDDIYYDVNDENPFVDDIPMDHNKVDVPKKVHVEMKILNNTSNGSLEPEFPISDVWNI</sequence>
<dbReference type="FunFam" id="1.10.1900.40:FF:000001">
    <property type="entry name" value="Erythrocyte membrane protein 1"/>
    <property type="match status" value="1"/>
</dbReference>
<feature type="domain" description="Duffy-antigen binding" evidence="3">
    <location>
        <begin position="1093"/>
        <end position="1250"/>
    </location>
</feature>
<dbReference type="Pfam" id="PF15447">
    <property type="entry name" value="NTS"/>
    <property type="match status" value="1"/>
</dbReference>
<feature type="compositionally biased region" description="Low complexity" evidence="1">
    <location>
        <begin position="2456"/>
        <end position="2470"/>
    </location>
</feature>
<dbReference type="SUPFAM" id="SSF140924">
    <property type="entry name" value="Duffy binding domain-like"/>
    <property type="match status" value="6"/>
</dbReference>
<feature type="compositionally biased region" description="Acidic residues" evidence="1">
    <location>
        <begin position="635"/>
        <end position="649"/>
    </location>
</feature>
<feature type="region of interest" description="Disordered" evidence="1">
    <location>
        <begin position="1790"/>
        <end position="1811"/>
    </location>
</feature>
<feature type="domain" description="Plasmodium falciparum erythrocyte membrane protein-1 N-terminal segment" evidence="5">
    <location>
        <begin position="20"/>
        <end position="54"/>
    </location>
</feature>
<dbReference type="GO" id="GO:0016020">
    <property type="term" value="C:membrane"/>
    <property type="evidence" value="ECO:0007669"/>
    <property type="project" value="InterPro"/>
</dbReference>
<gene>
    <name evidence="7" type="ORF">PFLG_00229</name>
</gene>
<feature type="compositionally biased region" description="Polar residues" evidence="1">
    <location>
        <begin position="2397"/>
        <end position="2433"/>
    </location>
</feature>
<dbReference type="Pfam" id="PF05424">
    <property type="entry name" value="Duffy_binding"/>
    <property type="match status" value="5"/>
</dbReference>
<dbReference type="InterPro" id="IPR044932">
    <property type="entry name" value="PfEMP1_ATS_sf"/>
</dbReference>
<dbReference type="Pfam" id="PF03011">
    <property type="entry name" value="PFEMP"/>
    <property type="match status" value="1"/>
</dbReference>
<dbReference type="InterPro" id="IPR054595">
    <property type="entry name" value="DBL_C"/>
</dbReference>
<evidence type="ECO:0000313" key="7">
    <source>
        <dbReference type="EMBL" id="KNC35192.1"/>
    </source>
</evidence>
<protein>
    <submittedName>
        <fullName evidence="7">Erythrocyte membrane protein 1</fullName>
    </submittedName>
</protein>
<dbReference type="Gene3D" id="1.20.58.830">
    <property type="match status" value="5"/>
</dbReference>
<dbReference type="FunFam" id="1.20.1310.20:FF:000003">
    <property type="entry name" value="Erythrocyte membrane protein 1, PfEMP1"/>
    <property type="match status" value="2"/>
</dbReference>
<feature type="domain" description="Duffy-binding-like" evidence="6">
    <location>
        <begin position="306"/>
        <end position="453"/>
    </location>
</feature>
<name>A0A0L0CSJ2_PLAFA</name>
<reference evidence="8" key="1">
    <citation type="submission" date="2015-07" db="EMBL/GenBank/DDBJ databases">
        <title>Annotation of Plasmodium falciparum RAJ116.</title>
        <authorList>
            <consortium name="The Broad Institute Genome Sequencing Platform"/>
            <person name="Volkman S.K."/>
            <person name="Neafsey D.E."/>
            <person name="Dash A.P."/>
            <person name="Chitnis C.E."/>
            <person name="Hartl D.L."/>
            <person name="Young S.K."/>
            <person name="Zeng Q."/>
            <person name="Koehrsen M."/>
            <person name="Alvarado L."/>
            <person name="Berlin A."/>
            <person name="Borenstein D."/>
            <person name="Chapman S.B."/>
            <person name="Chen Z."/>
            <person name="Engels R."/>
            <person name="Freedman E."/>
            <person name="Gellesch M."/>
            <person name="Goldberg J."/>
            <person name="Griggs A."/>
            <person name="Gujja S."/>
            <person name="Heilman E.R."/>
            <person name="Heiman D.I."/>
            <person name="Howarth C."/>
            <person name="Jen D."/>
            <person name="Larson L."/>
            <person name="Mehta T."/>
            <person name="Neiman D."/>
            <person name="Park D."/>
            <person name="Pearson M."/>
            <person name="Roberts A."/>
            <person name="Saif S."/>
            <person name="Shea T."/>
            <person name="Shenoy N."/>
            <person name="Sisk P."/>
            <person name="Stolte C."/>
            <person name="Sykes S."/>
            <person name="Walk T."/>
            <person name="White J."/>
            <person name="Yandava C."/>
            <person name="Haas B."/>
            <person name="Henn M.R."/>
            <person name="Nusbaum C."/>
            <person name="Birren B."/>
        </authorList>
    </citation>
    <scope>NUCLEOTIDE SEQUENCE [LARGE SCALE GENOMIC DNA]</scope>
    <source>
        <strain evidence="8">RAJ116</strain>
    </source>
</reference>
<feature type="region of interest" description="Disordered" evidence="1">
    <location>
        <begin position="631"/>
        <end position="652"/>
    </location>
</feature>
<evidence type="ECO:0000259" key="2">
    <source>
        <dbReference type="Pfam" id="PF03011"/>
    </source>
</evidence>
<dbReference type="GO" id="GO:0046789">
    <property type="term" value="F:host cell surface receptor binding"/>
    <property type="evidence" value="ECO:0007669"/>
    <property type="project" value="InterPro"/>
</dbReference>
<dbReference type="InterPro" id="IPR042202">
    <property type="entry name" value="Duffy-ag-bd_sf"/>
</dbReference>
<feature type="domain" description="Duffy-antigen binding" evidence="3">
    <location>
        <begin position="1955"/>
        <end position="2104"/>
    </location>
</feature>
<dbReference type="Pfam" id="PF22672">
    <property type="entry name" value="DBL_C"/>
    <property type="match status" value="1"/>
</dbReference>